<evidence type="ECO:0000256" key="3">
    <source>
        <dbReference type="ARBA" id="ARBA00022989"/>
    </source>
</evidence>
<dbReference type="InterPro" id="IPR027469">
    <property type="entry name" value="Cation_efflux_TMD_sf"/>
</dbReference>
<accession>G5IEP7</accession>
<protein>
    <submittedName>
        <fullName evidence="6">Uncharacterized protein</fullName>
    </submittedName>
</protein>
<dbReference type="EMBL" id="ADLN01000037">
    <property type="protein sequence ID" value="EHI60031.1"/>
    <property type="molecule type" value="Genomic_DNA"/>
</dbReference>
<reference evidence="6 7" key="1">
    <citation type="submission" date="2011-08" db="EMBL/GenBank/DDBJ databases">
        <title>The Genome Sequence of Clostridium hathewayi WAL-18680.</title>
        <authorList>
            <consortium name="The Broad Institute Genome Sequencing Platform"/>
            <person name="Earl A."/>
            <person name="Ward D."/>
            <person name="Feldgarden M."/>
            <person name="Gevers D."/>
            <person name="Finegold S.M."/>
            <person name="Summanen P.H."/>
            <person name="Molitoris D.R."/>
            <person name="Song M."/>
            <person name="Daigneault M."/>
            <person name="Allen-Vercoe E."/>
            <person name="Young S.K."/>
            <person name="Zeng Q."/>
            <person name="Gargeya S."/>
            <person name="Fitzgerald M."/>
            <person name="Haas B."/>
            <person name="Abouelleil A."/>
            <person name="Alvarado L."/>
            <person name="Arachchi H.M."/>
            <person name="Berlin A."/>
            <person name="Brown A."/>
            <person name="Chapman S.B."/>
            <person name="Chen Z."/>
            <person name="Dunbar C."/>
            <person name="Freedman E."/>
            <person name="Gearin G."/>
            <person name="Gellesch M."/>
            <person name="Goldberg J."/>
            <person name="Griggs A."/>
            <person name="Gujja S."/>
            <person name="Heiman D."/>
            <person name="Howarth C."/>
            <person name="Larson L."/>
            <person name="Lui A."/>
            <person name="MacDonald P.J.P."/>
            <person name="Montmayeur A."/>
            <person name="Murphy C."/>
            <person name="Neiman D."/>
            <person name="Pearson M."/>
            <person name="Priest M."/>
            <person name="Roberts A."/>
            <person name="Saif S."/>
            <person name="Shea T."/>
            <person name="Shenoy N."/>
            <person name="Sisk P."/>
            <person name="Stolte C."/>
            <person name="Sykes S."/>
            <person name="Wortman J."/>
            <person name="Nusbaum C."/>
            <person name="Birren B."/>
        </authorList>
    </citation>
    <scope>NUCLEOTIDE SEQUENCE [LARGE SCALE GENOMIC DNA]</scope>
    <source>
        <strain evidence="6 7">WAL-18680</strain>
    </source>
</reference>
<organism evidence="6 7">
    <name type="scientific">Hungatella hathewayi WAL-18680</name>
    <dbReference type="NCBI Taxonomy" id="742737"/>
    <lineage>
        <taxon>Bacteria</taxon>
        <taxon>Bacillati</taxon>
        <taxon>Bacillota</taxon>
        <taxon>Clostridia</taxon>
        <taxon>Lachnospirales</taxon>
        <taxon>Lachnospiraceae</taxon>
        <taxon>Hungatella</taxon>
    </lineage>
</organism>
<dbReference type="SUPFAM" id="SSF161111">
    <property type="entry name" value="Cation efflux protein transmembrane domain-like"/>
    <property type="match status" value="1"/>
</dbReference>
<gene>
    <name evidence="6" type="ORF">HMPREF9473_01974</name>
</gene>
<feature type="transmembrane region" description="Helical" evidence="5">
    <location>
        <begin position="45"/>
        <end position="70"/>
    </location>
</feature>
<evidence type="ECO:0000256" key="1">
    <source>
        <dbReference type="ARBA" id="ARBA00004141"/>
    </source>
</evidence>
<dbReference type="AlphaFoldDB" id="G5IEP7"/>
<name>G5IEP7_9FIRM</name>
<feature type="transmembrane region" description="Helical" evidence="5">
    <location>
        <begin position="253"/>
        <end position="272"/>
    </location>
</feature>
<feature type="transmembrane region" description="Helical" evidence="5">
    <location>
        <begin position="184"/>
        <end position="204"/>
    </location>
</feature>
<feature type="transmembrane region" description="Helical" evidence="5">
    <location>
        <begin position="131"/>
        <end position="151"/>
    </location>
</feature>
<sequence>MGGFFDKCSDKIRRMPKAAPWLRMLLYVATALFAVLSIVESGCGYFPYVIDIAIYVVSACSLTVSAVYLYCDLKTGVGTAVRGVTGKSRLARRAYGDYRFRAVLATSFSFLLNLAYAVGNGIYAWFHHSPWLGTLAAYYICLSVMRFTVVWQERKDAKSRESSHISDRERGEQQLWEWQVCKRVGVGLIAMAVVLCGAVVLLIREEGGKHYAGFLIFAVAAYTFYKIILAVINLIKVRRMKSPLLLAIRNIGYADALVAVLSLQTAMFAAFGEGEEQNTQWMNGMTGVAVCLMILAIGIYMIRKEGSEKKKLIEDKLI</sequence>
<dbReference type="Proteomes" id="UP000005384">
    <property type="component" value="Unassembled WGS sequence"/>
</dbReference>
<dbReference type="GO" id="GO:0016020">
    <property type="term" value="C:membrane"/>
    <property type="evidence" value="ECO:0007669"/>
    <property type="project" value="UniProtKB-SubCell"/>
</dbReference>
<evidence type="ECO:0000313" key="6">
    <source>
        <dbReference type="EMBL" id="EHI60031.1"/>
    </source>
</evidence>
<keyword evidence="3 5" id="KW-1133">Transmembrane helix</keyword>
<feature type="transmembrane region" description="Helical" evidence="5">
    <location>
        <begin position="210"/>
        <end position="232"/>
    </location>
</feature>
<comment type="caution">
    <text evidence="6">The sequence shown here is derived from an EMBL/GenBank/DDBJ whole genome shotgun (WGS) entry which is preliminary data.</text>
</comment>
<keyword evidence="4 5" id="KW-0472">Membrane</keyword>
<feature type="transmembrane region" description="Helical" evidence="5">
    <location>
        <begin position="102"/>
        <end position="125"/>
    </location>
</feature>
<dbReference type="HOGENOM" id="CLU_902258_0_0_9"/>
<evidence type="ECO:0000256" key="2">
    <source>
        <dbReference type="ARBA" id="ARBA00022692"/>
    </source>
</evidence>
<comment type="subcellular location">
    <subcellularLocation>
        <location evidence="1">Membrane</location>
        <topology evidence="1">Multi-pass membrane protein</topology>
    </subcellularLocation>
</comment>
<evidence type="ECO:0000256" key="4">
    <source>
        <dbReference type="ARBA" id="ARBA00023136"/>
    </source>
</evidence>
<keyword evidence="7" id="KW-1185">Reference proteome</keyword>
<feature type="transmembrane region" description="Helical" evidence="5">
    <location>
        <begin position="21"/>
        <end position="39"/>
    </location>
</feature>
<keyword evidence="2 5" id="KW-0812">Transmembrane</keyword>
<dbReference type="RefSeq" id="WP_006779954.1">
    <property type="nucleotide sequence ID" value="NZ_CP040506.1"/>
</dbReference>
<evidence type="ECO:0000256" key="5">
    <source>
        <dbReference type="SAM" id="Phobius"/>
    </source>
</evidence>
<proteinExistence type="predicted"/>
<dbReference type="PATRIC" id="fig|742737.3.peg.2000"/>
<evidence type="ECO:0000313" key="7">
    <source>
        <dbReference type="Proteomes" id="UP000005384"/>
    </source>
</evidence>
<feature type="transmembrane region" description="Helical" evidence="5">
    <location>
        <begin position="284"/>
        <end position="302"/>
    </location>
</feature>
<dbReference type="Gene3D" id="1.20.1510.10">
    <property type="entry name" value="Cation efflux protein transmembrane domain"/>
    <property type="match status" value="1"/>
</dbReference>
<dbReference type="OrthoDB" id="1655172at2"/>